<dbReference type="AlphaFoldDB" id="F0V1M1"/>
<evidence type="ECO:0000256" key="6">
    <source>
        <dbReference type="SAM" id="Phobius"/>
    </source>
</evidence>
<dbReference type="OrthoDB" id="1769076at2"/>
<keyword evidence="4 6" id="KW-1133">Transmembrane helix</keyword>
<dbReference type="EMBL" id="FQ790233">
    <property type="protein sequence ID" value="CBZ40552.1"/>
    <property type="molecule type" value="Genomic_DNA"/>
</dbReference>
<dbReference type="Pfam" id="PF03672">
    <property type="entry name" value="UPF0154"/>
    <property type="match status" value="1"/>
</dbReference>
<dbReference type="HOGENOM" id="CLU_180108_1_0_14"/>
<sequence>MFNFFVLFFEDSAVTHIGWAVGLVLVFIMGLYLGWSAAVKRYKKDPRENWIKASQVRELYRQLGRTPTERQIKQLLAAVNKQN</sequence>
<keyword evidence="3 6" id="KW-0812">Transmembrane</keyword>
<organism evidence="7 8">
    <name type="scientific">Mycoplasma suis (strain KI_3806)</name>
    <dbReference type="NCBI Taxonomy" id="708248"/>
    <lineage>
        <taxon>Bacteria</taxon>
        <taxon>Bacillati</taxon>
        <taxon>Mycoplasmatota</taxon>
        <taxon>Mollicutes</taxon>
        <taxon>Mycoplasmataceae</taxon>
        <taxon>Mycoplasma</taxon>
    </lineage>
</organism>
<proteinExistence type="inferred from homology"/>
<evidence type="ECO:0000313" key="8">
    <source>
        <dbReference type="Proteomes" id="UP000008645"/>
    </source>
</evidence>
<comment type="subcellular location">
    <subcellularLocation>
        <location evidence="1">Membrane</location>
        <topology evidence="1">Single-pass membrane protein</topology>
    </subcellularLocation>
</comment>
<dbReference type="Proteomes" id="UP000008645">
    <property type="component" value="Chromosome"/>
</dbReference>
<reference evidence="7 8" key="1">
    <citation type="journal article" date="2011" name="J. Bacteriol.">
        <title>Complete genome sequence of the hemotrophic Mycoplasma suis strain KI3806.</title>
        <authorList>
            <person name="Oehlerking J."/>
            <person name="Kube M."/>
            <person name="Felder K.M."/>
            <person name="Matter D."/>
            <person name="Wittenbrink M.M."/>
            <person name="Schwarzenbach S."/>
            <person name="Kramer M.M."/>
            <person name="Hoelzle K."/>
            <person name="Hoelzle L.E."/>
        </authorList>
    </citation>
    <scope>NUCLEOTIDE SEQUENCE [LARGE SCALE GENOMIC DNA]</scope>
    <source>
        <strain evidence="8">KI_3806</strain>
    </source>
</reference>
<evidence type="ECO:0000256" key="3">
    <source>
        <dbReference type="ARBA" id="ARBA00022692"/>
    </source>
</evidence>
<evidence type="ECO:0000256" key="1">
    <source>
        <dbReference type="ARBA" id="ARBA00004167"/>
    </source>
</evidence>
<keyword evidence="5 6" id="KW-0472">Membrane</keyword>
<feature type="transmembrane region" description="Helical" evidence="6">
    <location>
        <begin position="16"/>
        <end position="35"/>
    </location>
</feature>
<name>F0V1M1_MYCS3</name>
<dbReference type="InterPro" id="IPR005359">
    <property type="entry name" value="UPF0154"/>
</dbReference>
<dbReference type="RefSeq" id="WP_013609155.1">
    <property type="nucleotide sequence ID" value="NC_015153.1"/>
</dbReference>
<comment type="similarity">
    <text evidence="2">Belongs to the UPF0154 family.</text>
</comment>
<evidence type="ECO:0000256" key="4">
    <source>
        <dbReference type="ARBA" id="ARBA00022989"/>
    </source>
</evidence>
<evidence type="ECO:0000313" key="7">
    <source>
        <dbReference type="EMBL" id="CBZ40552.1"/>
    </source>
</evidence>
<gene>
    <name evidence="7" type="ORF">MSUIS_04590</name>
</gene>
<protein>
    <recommendedName>
        <fullName evidence="9">YneF family protein</fullName>
    </recommendedName>
</protein>
<evidence type="ECO:0000256" key="5">
    <source>
        <dbReference type="ARBA" id="ARBA00023136"/>
    </source>
</evidence>
<dbReference type="GO" id="GO:0016020">
    <property type="term" value="C:membrane"/>
    <property type="evidence" value="ECO:0007669"/>
    <property type="project" value="UniProtKB-SubCell"/>
</dbReference>
<dbReference type="KEGG" id="msk:MSUIS_04590"/>
<accession>F0V1M1</accession>
<evidence type="ECO:0008006" key="9">
    <source>
        <dbReference type="Google" id="ProtNLM"/>
    </source>
</evidence>
<evidence type="ECO:0000256" key="2">
    <source>
        <dbReference type="ARBA" id="ARBA00006694"/>
    </source>
</evidence>